<feature type="region of interest" description="Disordered" evidence="1">
    <location>
        <begin position="577"/>
        <end position="611"/>
    </location>
</feature>
<dbReference type="GO" id="GO:0071108">
    <property type="term" value="P:protein K48-linked deubiquitination"/>
    <property type="evidence" value="ECO:0007669"/>
    <property type="project" value="TreeGrafter"/>
</dbReference>
<sequence length="828" mass="86001">MAFQHNPFLSSRGEAASTTNTTTTNPFQSSSGMASAAPIGDGSRAGSYHSGFVESPSSGHAAPAHNPFRVAQSHHQPYVDSNGALPPPSSPSTNPFRNNGIATPVEQQGFSAPPPLTGGTKATMAASGSGTVHHISDDLAGLDFSGASSSSALQTQAPVAAPPSGPSSGEGSAYPDRRILGYDVQNGYYDGAAAASSSHAVAVGGSSSAVGADMLDPASAAAVSAAVSAADADSARQIQSQTAGDEALARRIAEQQKVERKLGHGRQARAVVAGTNGVAPEEEALWNTKDVYWRGIERKIITQNENGPCSLIALCNVLLLRGDLVITPADRPAVSYSYLSSMLAEYLLTRPQPQGEDGVDLSAALSILPRTQYGLDVNVRFDAVDSFTPASSLTPAASASASSAHAAEAVGAGAAATGELALFKLCGVKLVHGWLPDPADAETYRAVTACGDYDKALDKVVEGDELAKGLVVESHSHTHSGGGGGGNGGRAAGALGSHLDRLQKGKGVQRAGSDDWSDEHASTVKDALLIRDFLSSTSTQLSYHGLFVLAHTLQQGEAVALFRNSHLSVLYRRLPHEGMEEEERPQAMGDLNSGSTSDAAQPNGHGSSSAASEIPQLFTLATDSAFLMEDEVVWESLADVDQAASEFFDGKFRKTRIEGDWVGVDSRGRRRPMGPAAAAGAAAAGSVASVMDDQGRMILPGEDADFALAAQLQEEEQQRAAMRHARRSERHQQQRQADALLTSGSQPAPEQRSSQREKKLPSLGALFGKKKDKAPPSAQFQHALTPSTGGAGEAPSESLLDERVMLGTDAQGTPTSGDGRDKEKCAVM</sequence>
<protein>
    <recommendedName>
        <fullName evidence="2">MINDY deubiquitinase domain-containing protein</fullName>
    </recommendedName>
</protein>
<dbReference type="Proteomes" id="UP000027361">
    <property type="component" value="Unassembled WGS sequence"/>
</dbReference>
<gene>
    <name evidence="3" type="ORF">K437DRAFT_273611</name>
</gene>
<evidence type="ECO:0000313" key="3">
    <source>
        <dbReference type="EMBL" id="KDN47755.1"/>
    </source>
</evidence>
<dbReference type="Pfam" id="PF04424">
    <property type="entry name" value="MINDY_DUB"/>
    <property type="match status" value="1"/>
</dbReference>
<feature type="region of interest" description="Disordered" evidence="1">
    <location>
        <begin position="153"/>
        <end position="176"/>
    </location>
</feature>
<dbReference type="HOGENOM" id="CLU_342299_0_0_1"/>
<dbReference type="EMBL" id="JMSN01000028">
    <property type="protein sequence ID" value="KDN47755.1"/>
    <property type="molecule type" value="Genomic_DNA"/>
</dbReference>
<reference evidence="3 4" key="1">
    <citation type="submission" date="2014-05" db="EMBL/GenBank/DDBJ databases">
        <title>Draft genome sequence of a rare smut relative, Tilletiaria anomala UBC 951.</title>
        <authorList>
            <consortium name="DOE Joint Genome Institute"/>
            <person name="Toome M."/>
            <person name="Kuo A."/>
            <person name="Henrissat B."/>
            <person name="Lipzen A."/>
            <person name="Tritt A."/>
            <person name="Yoshinaga Y."/>
            <person name="Zane M."/>
            <person name="Barry K."/>
            <person name="Grigoriev I.V."/>
            <person name="Spatafora J.W."/>
            <person name="Aimea M.C."/>
        </authorList>
    </citation>
    <scope>NUCLEOTIDE SEQUENCE [LARGE SCALE GENOMIC DNA]</scope>
    <source>
        <strain evidence="3 4">UBC 951</strain>
    </source>
</reference>
<evidence type="ECO:0000259" key="2">
    <source>
        <dbReference type="Pfam" id="PF04424"/>
    </source>
</evidence>
<dbReference type="GO" id="GO:0005829">
    <property type="term" value="C:cytosol"/>
    <property type="evidence" value="ECO:0007669"/>
    <property type="project" value="TreeGrafter"/>
</dbReference>
<dbReference type="InterPro" id="IPR007518">
    <property type="entry name" value="MINDY"/>
</dbReference>
<keyword evidence="4" id="KW-1185">Reference proteome</keyword>
<dbReference type="GO" id="GO:0016807">
    <property type="term" value="F:cysteine-type carboxypeptidase activity"/>
    <property type="evidence" value="ECO:0007669"/>
    <property type="project" value="TreeGrafter"/>
</dbReference>
<evidence type="ECO:0000313" key="4">
    <source>
        <dbReference type="Proteomes" id="UP000027361"/>
    </source>
</evidence>
<accession>A0A066WAF6</accession>
<dbReference type="InParanoid" id="A0A066WAF6"/>
<feature type="domain" description="MINDY deubiquitinase" evidence="2">
    <location>
        <begin position="286"/>
        <end position="652"/>
    </location>
</feature>
<feature type="compositionally biased region" description="Polar residues" evidence="1">
    <location>
        <begin position="91"/>
        <end position="110"/>
    </location>
</feature>
<dbReference type="AlphaFoldDB" id="A0A066WAF6"/>
<dbReference type="OrthoDB" id="10261212at2759"/>
<feature type="region of interest" description="Disordered" evidence="1">
    <location>
        <begin position="715"/>
        <end position="828"/>
    </location>
</feature>
<dbReference type="RefSeq" id="XP_013243947.1">
    <property type="nucleotide sequence ID" value="XM_013388493.1"/>
</dbReference>
<dbReference type="InterPro" id="IPR033979">
    <property type="entry name" value="MINDY_domain"/>
</dbReference>
<organism evidence="3 4">
    <name type="scientific">Tilletiaria anomala (strain ATCC 24038 / CBS 436.72 / UBC 951)</name>
    <dbReference type="NCBI Taxonomy" id="1037660"/>
    <lineage>
        <taxon>Eukaryota</taxon>
        <taxon>Fungi</taxon>
        <taxon>Dikarya</taxon>
        <taxon>Basidiomycota</taxon>
        <taxon>Ustilaginomycotina</taxon>
        <taxon>Exobasidiomycetes</taxon>
        <taxon>Georgefischeriales</taxon>
        <taxon>Tilletiariaceae</taxon>
        <taxon>Tilletiaria</taxon>
    </lineage>
</organism>
<dbReference type="GO" id="GO:1990380">
    <property type="term" value="F:K48-linked deubiquitinase activity"/>
    <property type="evidence" value="ECO:0007669"/>
    <property type="project" value="InterPro"/>
</dbReference>
<feature type="compositionally biased region" description="Polar residues" evidence="1">
    <location>
        <begin position="778"/>
        <end position="788"/>
    </location>
</feature>
<feature type="compositionally biased region" description="Polar residues" evidence="1">
    <location>
        <begin position="742"/>
        <end position="752"/>
    </location>
</feature>
<proteinExistence type="predicted"/>
<feature type="region of interest" description="Disordered" evidence="1">
    <location>
        <begin position="1"/>
        <end position="65"/>
    </location>
</feature>
<dbReference type="GO" id="GO:0071944">
    <property type="term" value="C:cell periphery"/>
    <property type="evidence" value="ECO:0007669"/>
    <property type="project" value="TreeGrafter"/>
</dbReference>
<evidence type="ECO:0000256" key="1">
    <source>
        <dbReference type="SAM" id="MobiDB-lite"/>
    </source>
</evidence>
<feature type="region of interest" description="Disordered" evidence="1">
    <location>
        <begin position="77"/>
        <end position="129"/>
    </location>
</feature>
<feature type="compositionally biased region" description="Basic and acidic residues" evidence="1">
    <location>
        <begin position="818"/>
        <end position="828"/>
    </location>
</feature>
<dbReference type="STRING" id="1037660.A0A066WAF6"/>
<dbReference type="PANTHER" id="PTHR18063:SF6">
    <property type="entry name" value="UBIQUITIN CARBOXYL-TERMINAL HYDROLASE"/>
    <property type="match status" value="1"/>
</dbReference>
<dbReference type="GeneID" id="25266465"/>
<dbReference type="GO" id="GO:0004843">
    <property type="term" value="F:cysteine-type deubiquitinase activity"/>
    <property type="evidence" value="ECO:0007669"/>
    <property type="project" value="InterPro"/>
</dbReference>
<feature type="compositionally biased region" description="Polar residues" evidence="1">
    <location>
        <begin position="592"/>
        <end position="611"/>
    </location>
</feature>
<comment type="caution">
    <text evidence="3">The sequence shown here is derived from an EMBL/GenBank/DDBJ whole genome shotgun (WGS) entry which is preliminary data.</text>
</comment>
<name>A0A066WAF6_TILAU</name>
<dbReference type="PANTHER" id="PTHR18063">
    <property type="entry name" value="NF-E2 INDUCIBLE PROTEIN"/>
    <property type="match status" value="1"/>
</dbReference>